<protein>
    <submittedName>
        <fullName evidence="7">Uncharacterized protein</fullName>
    </submittedName>
</protein>
<feature type="coiled-coil region" evidence="6">
    <location>
        <begin position="1154"/>
        <end position="1198"/>
    </location>
</feature>
<dbReference type="GO" id="GO:0008270">
    <property type="term" value="F:zinc ion binding"/>
    <property type="evidence" value="ECO:0007669"/>
    <property type="project" value="UniProtKB-KW"/>
</dbReference>
<evidence type="ECO:0000256" key="3">
    <source>
        <dbReference type="ARBA" id="ARBA00022771"/>
    </source>
</evidence>
<keyword evidence="3" id="KW-0863">Zinc-finger</keyword>
<dbReference type="GO" id="GO:0030674">
    <property type="term" value="F:protein-macromolecule adaptor activity"/>
    <property type="evidence" value="ECO:0007669"/>
    <property type="project" value="TreeGrafter"/>
</dbReference>
<dbReference type="GO" id="GO:0007033">
    <property type="term" value="P:vacuole organization"/>
    <property type="evidence" value="ECO:0007669"/>
    <property type="project" value="TreeGrafter"/>
</dbReference>
<dbReference type="GO" id="GO:0006904">
    <property type="term" value="P:vesicle docking involved in exocytosis"/>
    <property type="evidence" value="ECO:0007669"/>
    <property type="project" value="TreeGrafter"/>
</dbReference>
<evidence type="ECO:0000313" key="8">
    <source>
        <dbReference type="Proteomes" id="UP001054902"/>
    </source>
</evidence>
<keyword evidence="8" id="KW-1185">Reference proteome</keyword>
<proteinExistence type="predicted"/>
<dbReference type="InterPro" id="IPR057308">
    <property type="entry name" value="CHCR_PEP5_VPS11"/>
</dbReference>
<dbReference type="GO" id="GO:0005768">
    <property type="term" value="C:endosome"/>
    <property type="evidence" value="ECO:0007669"/>
    <property type="project" value="TreeGrafter"/>
</dbReference>
<reference evidence="7 8" key="1">
    <citation type="journal article" date="2021" name="Sci. Rep.">
        <title>The genome of the diatom Chaetoceros tenuissimus carries an ancient integrated fragment of an extant virus.</title>
        <authorList>
            <person name="Hongo Y."/>
            <person name="Kimura K."/>
            <person name="Takaki Y."/>
            <person name="Yoshida Y."/>
            <person name="Baba S."/>
            <person name="Kobayashi G."/>
            <person name="Nagasaki K."/>
            <person name="Hano T."/>
            <person name="Tomaru Y."/>
        </authorList>
    </citation>
    <scope>NUCLEOTIDE SEQUENCE [LARGE SCALE GENOMIC DNA]</scope>
    <source>
        <strain evidence="7 8">NIES-3715</strain>
    </source>
</reference>
<evidence type="ECO:0000313" key="7">
    <source>
        <dbReference type="EMBL" id="GFH51038.1"/>
    </source>
</evidence>
<evidence type="ECO:0000256" key="6">
    <source>
        <dbReference type="SAM" id="Coils"/>
    </source>
</evidence>
<keyword evidence="6" id="KW-0175">Coiled coil</keyword>
<dbReference type="PANTHER" id="PTHR23323:SF24">
    <property type="entry name" value="VACUOLAR PROTEIN SORTING-ASSOCIATED PROTEIN 11 HOMOLOG"/>
    <property type="match status" value="1"/>
</dbReference>
<name>A0AAD3CRW5_9STRA</name>
<comment type="subcellular location">
    <subcellularLocation>
        <location evidence="1">Endomembrane system</location>
        <topology evidence="1">Peripheral membrane protein</topology>
    </subcellularLocation>
</comment>
<keyword evidence="5" id="KW-0472">Membrane</keyword>
<evidence type="ECO:0000256" key="1">
    <source>
        <dbReference type="ARBA" id="ARBA00004184"/>
    </source>
</evidence>
<comment type="caution">
    <text evidence="7">The sequence shown here is derived from an EMBL/GenBank/DDBJ whole genome shotgun (WGS) entry which is preliminary data.</text>
</comment>
<dbReference type="AlphaFoldDB" id="A0AAD3CRW5"/>
<evidence type="ECO:0000256" key="5">
    <source>
        <dbReference type="ARBA" id="ARBA00023136"/>
    </source>
</evidence>
<keyword evidence="2" id="KW-0479">Metal-binding</keyword>
<dbReference type="GO" id="GO:0048284">
    <property type="term" value="P:organelle fusion"/>
    <property type="evidence" value="ECO:0007669"/>
    <property type="project" value="TreeGrafter"/>
</dbReference>
<dbReference type="GO" id="GO:0007032">
    <property type="term" value="P:endosome organization"/>
    <property type="evidence" value="ECO:0007669"/>
    <property type="project" value="TreeGrafter"/>
</dbReference>
<dbReference type="Pfam" id="PF23356">
    <property type="entry name" value="TPR_PEP5_VPS11"/>
    <property type="match status" value="1"/>
</dbReference>
<accession>A0AAD3CRW5</accession>
<keyword evidence="4" id="KW-0862">Zinc</keyword>
<evidence type="ECO:0000256" key="2">
    <source>
        <dbReference type="ARBA" id="ARBA00022723"/>
    </source>
</evidence>
<gene>
    <name evidence="7" type="ORF">CTEN210_07514</name>
</gene>
<sequence length="1254" mass="138323">MKWWKRFAFFERNNYSLPQQVIDDILPVQLFAENSSGMDETSIARSNSGEEIQVDGDKISLSVINGAGIPVESWKQSTPAKDPSHGIHGMIRTLATCSEYHSVTEDGSNENNNDSNASDSFRFSASGHTLDIPSKARKSGNVDGSLVLAFLGSQSSCRVHCVDMTMRCNPLHKKEGINLSTKSGSSSRHGAATAKLNKNEDLDGWRGYFQPFAHDYVSSPSASSTISDANNNVQGLDSEDYSRLDRLQLTQDRKIVQVAVCSDHETDNFTLGKNIYVASISDAQQSIGVTVQRNPHLYLNDLDVLEDSKKGSSSLSMSSNITPKQECFQPLGKFDQKHRGKPRCVDIKPGLVAVGTEKGMVILYEFRTGGGNASFGGCNGTNKLTVLMEIPSPNFESTIVHQDLSSPSRNRRDPTLEVSNTQYAVSSLKLVFEKSNESTSSNAQKKKSRHVKLFVTYCRSKDSDESMSQGMPAQNKSAGGGVCCFDIGVIGKDTSNNSSLLSPNNRHDLDSRETNSSCLCDLVLSGKDLQIIAMNTDDTIEQNHSDSSDTFMIARPDGLYTYSPTEKISVSAIDGLKTSMCSIPPPPISRKHIQLDRLKGGNQELLRKLGRSDEEKKNHEDSIINIKAVESGASYVLIATKDKKSGRDAVDVYDISNKLVAFHILLSPGHKALRSVGVTTAPKPLLNGFERGGLSSAVIITSGGSIVSLTEKVTAEKVSLLVQKNLYSAAISMAFADPTFKASDITNLFKKYAEHLYRKGDFSASMNQYLHTIGSLEPSHVIYRFLDAPKVPLLTKYLEELRSRDLATSVHLELLKTCYQKVNDVAMAEKISASLSKAMDSNTCNSMVTNLLYTPVEALATLCSFQASQVVDVLKAHGAVLAKALPKETAGIVISLCDGTFVPASNEIDSKTPRDKEGSCDKYPVHLFSSAFLENPKMLRVILAHCEKKKYILDPSLKRMLLELTLEEWNYAKRMKDSDTMTLRRQEAISLLSSQSASEELGDYESLVIVQQQDFVEGIIMLYERLQMAPLLIEKYAEDGSYKARRQMLAMCRSDPELIADVLGHFVRMIGEKKILDDEDQSISSDSDIGELLDDVREGLSMALAQGILPPVRIIRILAGNGIGQFTEERKEGSHDESNGVPLSVALDYVSDVMDEQSKKIERLKMNIEDFNNMCNDMEEEINALQAYEKSAKSSEKSSIIDIDGMYNKLLDAPAELSSEKKTELVSELFWREMEQSSDRFDTIARFFAKDVLE</sequence>
<dbReference type="Proteomes" id="UP001054902">
    <property type="component" value="Unassembled WGS sequence"/>
</dbReference>
<dbReference type="PANTHER" id="PTHR23323">
    <property type="entry name" value="VACUOLAR PROTEIN SORTING-ASSOCIATED PROTEIN"/>
    <property type="match status" value="1"/>
</dbReference>
<evidence type="ECO:0000256" key="4">
    <source>
        <dbReference type="ARBA" id="ARBA00022833"/>
    </source>
</evidence>
<dbReference type="EMBL" id="BLLK01000045">
    <property type="protein sequence ID" value="GFH51038.1"/>
    <property type="molecule type" value="Genomic_DNA"/>
</dbReference>
<dbReference type="GO" id="GO:0030897">
    <property type="term" value="C:HOPS complex"/>
    <property type="evidence" value="ECO:0007669"/>
    <property type="project" value="TreeGrafter"/>
</dbReference>
<organism evidence="7 8">
    <name type="scientific">Chaetoceros tenuissimus</name>
    <dbReference type="NCBI Taxonomy" id="426638"/>
    <lineage>
        <taxon>Eukaryota</taxon>
        <taxon>Sar</taxon>
        <taxon>Stramenopiles</taxon>
        <taxon>Ochrophyta</taxon>
        <taxon>Bacillariophyta</taxon>
        <taxon>Coscinodiscophyceae</taxon>
        <taxon>Chaetocerotophycidae</taxon>
        <taxon>Chaetocerotales</taxon>
        <taxon>Chaetocerotaceae</taxon>
        <taxon>Chaetoceros</taxon>
    </lineage>
</organism>